<protein>
    <submittedName>
        <fullName evidence="1">Bacteriophage Gp15 protein</fullName>
    </submittedName>
</protein>
<dbReference type="RefSeq" id="WP_091790785.1">
    <property type="nucleotide sequence ID" value="NZ_FNAF01000001.1"/>
</dbReference>
<dbReference type="Pfam" id="PF06854">
    <property type="entry name" value="Phage_Gp15"/>
    <property type="match status" value="1"/>
</dbReference>
<dbReference type="Proteomes" id="UP000198995">
    <property type="component" value="Unassembled WGS sequence"/>
</dbReference>
<evidence type="ECO:0000313" key="1">
    <source>
        <dbReference type="EMBL" id="SDD06539.1"/>
    </source>
</evidence>
<dbReference type="OrthoDB" id="1758052at2"/>
<dbReference type="AlphaFoldDB" id="A0A1G6RPH0"/>
<gene>
    <name evidence="1" type="ORF">SAMN04489866_10184</name>
</gene>
<dbReference type="STRING" id="2741.SAMN04489866_10184"/>
<accession>A0A1G6RPH0</accession>
<sequence length="199" mass="22722">MFKLTERQTGVAVSVAYQDLTITVDTSFDTVLRCMEAAQDPYFGAIDRLVLTYYLLVPEHAKYEQRFDLTDIAAVIALAYQAINGDVVSDEEAEEIVDFTYDAERIYASFMKDYGLDLIKAQGNLSWAHFMVLFNGLSDDTPIMKAIHYRTCQVPKGSEYAEERKRIIKLKRHYELPSHKKAREAATVAALYDLRDQAK</sequence>
<dbReference type="EMBL" id="FNAF01000001">
    <property type="protein sequence ID" value="SDD06539.1"/>
    <property type="molecule type" value="Genomic_DNA"/>
</dbReference>
<name>A0A1G6RPH0_PEPNI</name>
<keyword evidence="2" id="KW-1185">Reference proteome</keyword>
<dbReference type="InterPro" id="IPR009660">
    <property type="entry name" value="Phage_A500_Gp15"/>
</dbReference>
<proteinExistence type="predicted"/>
<evidence type="ECO:0000313" key="2">
    <source>
        <dbReference type="Proteomes" id="UP000198995"/>
    </source>
</evidence>
<organism evidence="1 2">
    <name type="scientific">Peptococcus niger</name>
    <dbReference type="NCBI Taxonomy" id="2741"/>
    <lineage>
        <taxon>Bacteria</taxon>
        <taxon>Bacillati</taxon>
        <taxon>Bacillota</taxon>
        <taxon>Clostridia</taxon>
        <taxon>Eubacteriales</taxon>
        <taxon>Peptococcaceae</taxon>
        <taxon>Peptococcus</taxon>
    </lineage>
</organism>
<reference evidence="1 2" key="1">
    <citation type="submission" date="2016-10" db="EMBL/GenBank/DDBJ databases">
        <authorList>
            <person name="de Groot N.N."/>
        </authorList>
    </citation>
    <scope>NUCLEOTIDE SEQUENCE [LARGE SCALE GENOMIC DNA]</scope>
    <source>
        <strain evidence="1 2">DSM 20475</strain>
    </source>
</reference>